<dbReference type="GO" id="GO:0009813">
    <property type="term" value="P:flavonoid biosynthetic process"/>
    <property type="evidence" value="ECO:0007669"/>
    <property type="project" value="UniProtKB-UniPathway"/>
</dbReference>
<dbReference type="GO" id="GO:0006631">
    <property type="term" value="P:fatty acid metabolic process"/>
    <property type="evidence" value="ECO:0007669"/>
    <property type="project" value="TreeGrafter"/>
</dbReference>
<sequence>MLAAGGVSRSMWVSIPSLLPCKTQNSDARTCLPRKVVHKSRSLSRFSALPLRRNFSIQTHFSLRASSSVGTAEYAEEPSTKVKFQKSLSLPGCESSMSLLGTGYREKVFAIIGVKVYAAGLYINQSISSKLHAWKGRPVVEIQEDSSLFNSIFEAPLEKSLQIVLVRDIDGKTFWDALDEAISPRIKSPSSVDKSALSKFRSIFEGRSLKKGTFIFLTWLDPSKLLVSVSSDGLPSSVDAAIESTNVSFALFDVFMGNAPVSPSLKTSVATGLATVLSSE</sequence>
<dbReference type="InterPro" id="IPR016088">
    <property type="entry name" value="Chalcone_isomerase_3-sand"/>
</dbReference>
<evidence type="ECO:0000259" key="3">
    <source>
        <dbReference type="Pfam" id="PF02431"/>
    </source>
</evidence>
<evidence type="ECO:0000313" key="5">
    <source>
        <dbReference type="Proteomes" id="UP000593562"/>
    </source>
</evidence>
<name>A0A7J7C1V5_TRIWF</name>
<dbReference type="InParanoid" id="A0A7J7C1V5"/>
<dbReference type="FunCoup" id="A0A7J7C1V5">
    <property type="interactions" value="651"/>
</dbReference>
<dbReference type="AlphaFoldDB" id="A0A7J7C1V5"/>
<dbReference type="InterPro" id="IPR036298">
    <property type="entry name" value="Chalcone_isomerase_sf"/>
</dbReference>
<comment type="similarity">
    <text evidence="1 2">Belongs to the chalcone isomerase family.</text>
</comment>
<dbReference type="GO" id="GO:0016872">
    <property type="term" value="F:intramolecular lyase activity"/>
    <property type="evidence" value="ECO:0007669"/>
    <property type="project" value="InterPro"/>
</dbReference>
<evidence type="ECO:0000256" key="2">
    <source>
        <dbReference type="RuleBase" id="RU361158"/>
    </source>
</evidence>
<dbReference type="Gene3D" id="1.10.890.20">
    <property type="match status" value="1"/>
</dbReference>
<gene>
    <name evidence="4" type="ORF">HS088_TW21G00224</name>
</gene>
<comment type="caution">
    <text evidence="4">The sequence shown here is derived from an EMBL/GenBank/DDBJ whole genome shotgun (WGS) entry which is preliminary data.</text>
</comment>
<dbReference type="EMBL" id="JAAARO010000021">
    <property type="protein sequence ID" value="KAF5728081.1"/>
    <property type="molecule type" value="Genomic_DNA"/>
</dbReference>
<dbReference type="PANTHER" id="PTHR47698">
    <property type="entry name" value="FATTY-ACID-BINDING PROTEIN 3, CHLOROPLASTIC"/>
    <property type="match status" value="1"/>
</dbReference>
<dbReference type="Pfam" id="PF02431">
    <property type="entry name" value="Chalcone"/>
    <property type="match status" value="1"/>
</dbReference>
<protein>
    <recommendedName>
        <fullName evidence="2">Chalcone-flavonone isomerase family protein</fullName>
    </recommendedName>
</protein>
<accession>A0A7J7C1V5</accession>
<dbReference type="GO" id="GO:0005504">
    <property type="term" value="F:fatty acid binding"/>
    <property type="evidence" value="ECO:0007669"/>
    <property type="project" value="TreeGrafter"/>
</dbReference>
<dbReference type="Gene3D" id="3.50.70.10">
    <property type="match status" value="1"/>
</dbReference>
<evidence type="ECO:0000256" key="1">
    <source>
        <dbReference type="ARBA" id="ARBA00007166"/>
    </source>
</evidence>
<dbReference type="InterPro" id="IPR016089">
    <property type="entry name" value="Chalcone_isomerase_bundle_sf"/>
</dbReference>
<dbReference type="SUPFAM" id="SSF54626">
    <property type="entry name" value="Chalcone isomerase"/>
    <property type="match status" value="1"/>
</dbReference>
<keyword evidence="5" id="KW-1185">Reference proteome</keyword>
<dbReference type="InterPro" id="IPR016087">
    <property type="entry name" value="Chalcone_isomerase"/>
</dbReference>
<proteinExistence type="inferred from homology"/>
<dbReference type="Proteomes" id="UP000593562">
    <property type="component" value="Unassembled WGS sequence"/>
</dbReference>
<reference evidence="4 5" key="1">
    <citation type="journal article" date="2020" name="Nat. Commun.">
        <title>Genome of Tripterygium wilfordii and identification of cytochrome P450 involved in triptolide biosynthesis.</title>
        <authorList>
            <person name="Tu L."/>
            <person name="Su P."/>
            <person name="Zhang Z."/>
            <person name="Gao L."/>
            <person name="Wang J."/>
            <person name="Hu T."/>
            <person name="Zhou J."/>
            <person name="Zhang Y."/>
            <person name="Zhao Y."/>
            <person name="Liu Y."/>
            <person name="Song Y."/>
            <person name="Tong Y."/>
            <person name="Lu Y."/>
            <person name="Yang J."/>
            <person name="Xu C."/>
            <person name="Jia M."/>
            <person name="Peters R.J."/>
            <person name="Huang L."/>
            <person name="Gao W."/>
        </authorList>
    </citation>
    <scope>NUCLEOTIDE SEQUENCE [LARGE SCALE GENOMIC DNA]</scope>
    <source>
        <strain evidence="5">cv. XIE 37</strain>
        <tissue evidence="4">Leaf</tissue>
    </source>
</reference>
<dbReference type="UniPathway" id="UPA00154"/>
<dbReference type="GO" id="GO:0009570">
    <property type="term" value="C:chloroplast stroma"/>
    <property type="evidence" value="ECO:0007669"/>
    <property type="project" value="TreeGrafter"/>
</dbReference>
<feature type="domain" description="Chalcone isomerase" evidence="3">
    <location>
        <begin position="81"/>
        <end position="274"/>
    </location>
</feature>
<organism evidence="4 5">
    <name type="scientific">Tripterygium wilfordii</name>
    <name type="common">Thunder God vine</name>
    <dbReference type="NCBI Taxonomy" id="458696"/>
    <lineage>
        <taxon>Eukaryota</taxon>
        <taxon>Viridiplantae</taxon>
        <taxon>Streptophyta</taxon>
        <taxon>Embryophyta</taxon>
        <taxon>Tracheophyta</taxon>
        <taxon>Spermatophyta</taxon>
        <taxon>Magnoliopsida</taxon>
        <taxon>eudicotyledons</taxon>
        <taxon>Gunneridae</taxon>
        <taxon>Pentapetalae</taxon>
        <taxon>rosids</taxon>
        <taxon>fabids</taxon>
        <taxon>Celastrales</taxon>
        <taxon>Celastraceae</taxon>
        <taxon>Tripterygium</taxon>
    </lineage>
</organism>
<dbReference type="PANTHER" id="PTHR47698:SF2">
    <property type="entry name" value="FATTY-ACID-BINDING PROTEIN 3, CHLOROPLASTIC"/>
    <property type="match status" value="1"/>
</dbReference>
<evidence type="ECO:0000313" key="4">
    <source>
        <dbReference type="EMBL" id="KAF5728081.1"/>
    </source>
</evidence>